<keyword evidence="2 5" id="KW-0812">Transmembrane</keyword>
<dbReference type="Gene3D" id="1.20.120.550">
    <property type="entry name" value="Membrane associated eicosanoid/glutathione metabolism-like domain"/>
    <property type="match status" value="1"/>
</dbReference>
<dbReference type="SUPFAM" id="SSF161084">
    <property type="entry name" value="MAPEG domain-like"/>
    <property type="match status" value="1"/>
</dbReference>
<dbReference type="PANTHER" id="PTHR35371">
    <property type="entry name" value="INNER MEMBRANE PROTEIN"/>
    <property type="match status" value="1"/>
</dbReference>
<evidence type="ECO:0000256" key="2">
    <source>
        <dbReference type="ARBA" id="ARBA00022692"/>
    </source>
</evidence>
<protein>
    <submittedName>
        <fullName evidence="6">MAPEG family protein</fullName>
    </submittedName>
</protein>
<dbReference type="InterPro" id="IPR001129">
    <property type="entry name" value="Membr-assoc_MAPEG"/>
</dbReference>
<gene>
    <name evidence="6" type="ORF">K0625_02560</name>
</gene>
<reference evidence="6 7" key="1">
    <citation type="submission" date="2021-07" db="EMBL/GenBank/DDBJ databases">
        <title>Shewanella sp. nov, isolated from SCS.</title>
        <authorList>
            <person name="Cao W.R."/>
        </authorList>
    </citation>
    <scope>NUCLEOTIDE SEQUENCE [LARGE SCALE GENOMIC DNA]</scope>
    <source>
        <strain evidence="6 7">NR704-98</strain>
    </source>
</reference>
<keyword evidence="3 5" id="KW-1133">Transmembrane helix</keyword>
<keyword evidence="7" id="KW-1185">Reference proteome</keyword>
<evidence type="ECO:0000256" key="1">
    <source>
        <dbReference type="ARBA" id="ARBA00004370"/>
    </source>
</evidence>
<keyword evidence="4 5" id="KW-0472">Membrane</keyword>
<comment type="caution">
    <text evidence="6">The sequence shown here is derived from an EMBL/GenBank/DDBJ whole genome shotgun (WGS) entry which is preliminary data.</text>
</comment>
<dbReference type="Pfam" id="PF01124">
    <property type="entry name" value="MAPEG"/>
    <property type="match status" value="1"/>
</dbReference>
<sequence>MTTLLICLFIAMLLPYLAKGPVAVAMAKAGGYDNAHPRDQQAKLTGFGARAVAGHQNAFESLLTFGLAVVTVIATNSVNDTAVIFAIVHVLARIAYQVLYLIDKGTLRSLSWFVAIISSFTIFCQAF</sequence>
<accession>A0ABS7DYM7</accession>
<dbReference type="RefSeq" id="WP_220108236.1">
    <property type="nucleotide sequence ID" value="NZ_JAHZST010000002.1"/>
</dbReference>
<evidence type="ECO:0000313" key="6">
    <source>
        <dbReference type="EMBL" id="MBW8182538.1"/>
    </source>
</evidence>
<evidence type="ECO:0000256" key="5">
    <source>
        <dbReference type="SAM" id="Phobius"/>
    </source>
</evidence>
<evidence type="ECO:0000256" key="4">
    <source>
        <dbReference type="ARBA" id="ARBA00023136"/>
    </source>
</evidence>
<name>A0ABS7DYM7_9GAMM</name>
<dbReference type="EMBL" id="JAHZST010000002">
    <property type="protein sequence ID" value="MBW8182538.1"/>
    <property type="molecule type" value="Genomic_DNA"/>
</dbReference>
<comment type="subcellular location">
    <subcellularLocation>
        <location evidence="1">Membrane</location>
    </subcellularLocation>
</comment>
<dbReference type="Proteomes" id="UP001195963">
    <property type="component" value="Unassembled WGS sequence"/>
</dbReference>
<evidence type="ECO:0000313" key="7">
    <source>
        <dbReference type="Proteomes" id="UP001195963"/>
    </source>
</evidence>
<organism evidence="6 7">
    <name type="scientific">Shewanella nanhaiensis</name>
    <dbReference type="NCBI Taxonomy" id="2864872"/>
    <lineage>
        <taxon>Bacteria</taxon>
        <taxon>Pseudomonadati</taxon>
        <taxon>Pseudomonadota</taxon>
        <taxon>Gammaproteobacteria</taxon>
        <taxon>Alteromonadales</taxon>
        <taxon>Shewanellaceae</taxon>
        <taxon>Shewanella</taxon>
    </lineage>
</organism>
<dbReference type="PANTHER" id="PTHR35371:SF1">
    <property type="entry name" value="BLR7753 PROTEIN"/>
    <property type="match status" value="1"/>
</dbReference>
<dbReference type="InterPro" id="IPR023352">
    <property type="entry name" value="MAPEG-like_dom_sf"/>
</dbReference>
<evidence type="ECO:0000256" key="3">
    <source>
        <dbReference type="ARBA" id="ARBA00022989"/>
    </source>
</evidence>
<proteinExistence type="predicted"/>
<feature type="transmembrane region" description="Helical" evidence="5">
    <location>
        <begin position="109"/>
        <end position="126"/>
    </location>
</feature>